<gene>
    <name evidence="3" type="ORF">AWC08_31570</name>
</gene>
<dbReference type="Gene3D" id="1.10.287.850">
    <property type="entry name" value="HP0062-like domain"/>
    <property type="match status" value="1"/>
</dbReference>
<sequence length="125" mass="13928">MSVGIAQLFAQYAQDYQVVTRQAAAFHEEFVSKLTASSSAYASAEELIASLLRDSVPRAADSTSAWQSLNYFVTYFPVAVLFMAVFPPLWLLFPFLPFFFLWQVVTFLFEGITGLPLSLFVVGPP</sequence>
<evidence type="ECO:0000256" key="1">
    <source>
        <dbReference type="SAM" id="Phobius"/>
    </source>
</evidence>
<keyword evidence="4" id="KW-1185">Reference proteome</keyword>
<keyword evidence="1" id="KW-1133">Transmembrane helix</keyword>
<dbReference type="AlphaFoldDB" id="A0A1X1W0K6"/>
<keyword evidence="1" id="KW-0812">Transmembrane</keyword>
<organism evidence="3 4">
    <name type="scientific">Mycobacterium gordonae</name>
    <dbReference type="NCBI Taxonomy" id="1778"/>
    <lineage>
        <taxon>Bacteria</taxon>
        <taxon>Bacillati</taxon>
        <taxon>Actinomycetota</taxon>
        <taxon>Actinomycetes</taxon>
        <taxon>Mycobacteriales</taxon>
        <taxon>Mycobacteriaceae</taxon>
        <taxon>Mycobacterium</taxon>
    </lineage>
</organism>
<evidence type="ECO:0000259" key="2">
    <source>
        <dbReference type="Pfam" id="PF00934"/>
    </source>
</evidence>
<dbReference type="InterPro" id="IPR038332">
    <property type="entry name" value="PPE_sf"/>
</dbReference>
<proteinExistence type="predicted"/>
<reference evidence="3 4" key="1">
    <citation type="submission" date="2016-01" db="EMBL/GenBank/DDBJ databases">
        <title>The new phylogeny of the genus Mycobacterium.</title>
        <authorList>
            <person name="Tarcisio F."/>
            <person name="Conor M."/>
            <person name="Antonella G."/>
            <person name="Elisabetta G."/>
            <person name="Giulia F.S."/>
            <person name="Sara T."/>
            <person name="Anna F."/>
            <person name="Clotilde B."/>
            <person name="Roberto B."/>
            <person name="Veronica D.S."/>
            <person name="Fabio R."/>
            <person name="Monica P."/>
            <person name="Olivier J."/>
            <person name="Enrico T."/>
            <person name="Nicola S."/>
        </authorList>
    </citation>
    <scope>NUCLEOTIDE SEQUENCE [LARGE SCALE GENOMIC DNA]</scope>
    <source>
        <strain evidence="3 4">DSM 44160</strain>
    </source>
</reference>
<accession>A0A1X1W0K6</accession>
<dbReference type="InterPro" id="IPR000084">
    <property type="entry name" value="PE-PGRS_N"/>
</dbReference>
<comment type="caution">
    <text evidence="3">The sequence shown here is derived from an EMBL/GenBank/DDBJ whole genome shotgun (WGS) entry which is preliminary data.</text>
</comment>
<name>A0A1X1W0K6_MYCGO</name>
<dbReference type="Pfam" id="PF00934">
    <property type="entry name" value="PE"/>
    <property type="match status" value="1"/>
</dbReference>
<feature type="transmembrane region" description="Helical" evidence="1">
    <location>
        <begin position="72"/>
        <end position="93"/>
    </location>
</feature>
<evidence type="ECO:0000313" key="4">
    <source>
        <dbReference type="Proteomes" id="UP000193928"/>
    </source>
</evidence>
<evidence type="ECO:0000313" key="3">
    <source>
        <dbReference type="EMBL" id="ORV78760.1"/>
    </source>
</evidence>
<protein>
    <recommendedName>
        <fullName evidence="2">PE domain-containing protein</fullName>
    </recommendedName>
</protein>
<dbReference type="EMBL" id="LQOY01000152">
    <property type="protein sequence ID" value="ORV78760.1"/>
    <property type="molecule type" value="Genomic_DNA"/>
</dbReference>
<keyword evidence="1" id="KW-0472">Membrane</keyword>
<feature type="domain" description="PE" evidence="2">
    <location>
        <begin position="2"/>
        <end position="46"/>
    </location>
</feature>
<feature type="transmembrane region" description="Helical" evidence="1">
    <location>
        <begin position="99"/>
        <end position="122"/>
    </location>
</feature>
<dbReference type="Proteomes" id="UP000193928">
    <property type="component" value="Unassembled WGS sequence"/>
</dbReference>
<dbReference type="SUPFAM" id="SSF140459">
    <property type="entry name" value="PE/PPE dimer-like"/>
    <property type="match status" value="1"/>
</dbReference>